<dbReference type="InterPro" id="IPR000477">
    <property type="entry name" value="RT_dom"/>
</dbReference>
<feature type="domain" description="Integrase catalytic" evidence="7">
    <location>
        <begin position="723"/>
        <end position="804"/>
    </location>
</feature>
<keyword evidence="2" id="KW-0548">Nucleotidyltransferase</keyword>
<dbReference type="Gene3D" id="3.30.70.270">
    <property type="match status" value="1"/>
</dbReference>
<evidence type="ECO:0000256" key="1">
    <source>
        <dbReference type="ARBA" id="ARBA00022679"/>
    </source>
</evidence>
<dbReference type="InterPro" id="IPR043502">
    <property type="entry name" value="DNA/RNA_pol_sf"/>
</dbReference>
<name>A0A6L2KAH7_TANCI</name>
<keyword evidence="3" id="KW-0540">Nuclease</keyword>
<dbReference type="InterPro" id="IPR012337">
    <property type="entry name" value="RNaseH-like_sf"/>
</dbReference>
<dbReference type="Pfam" id="PF00078">
    <property type="entry name" value="RVT_1"/>
    <property type="match status" value="1"/>
</dbReference>
<keyword evidence="6" id="KW-0732">Signal</keyword>
<proteinExistence type="predicted"/>
<comment type="caution">
    <text evidence="8">The sequence shown here is derived from an EMBL/GenBank/DDBJ whole genome shotgun (WGS) entry which is preliminary data.</text>
</comment>
<keyword evidence="8" id="KW-0695">RNA-directed DNA polymerase</keyword>
<evidence type="ECO:0000256" key="3">
    <source>
        <dbReference type="ARBA" id="ARBA00022722"/>
    </source>
</evidence>
<dbReference type="Pfam" id="PF00665">
    <property type="entry name" value="rve"/>
    <property type="match status" value="1"/>
</dbReference>
<dbReference type="SUPFAM" id="SSF56672">
    <property type="entry name" value="DNA/RNA polymerases"/>
    <property type="match status" value="1"/>
</dbReference>
<dbReference type="Gene3D" id="2.40.70.10">
    <property type="entry name" value="Acid Proteases"/>
    <property type="match status" value="1"/>
</dbReference>
<evidence type="ECO:0000256" key="5">
    <source>
        <dbReference type="SAM" id="MobiDB-lite"/>
    </source>
</evidence>
<dbReference type="Gene3D" id="3.30.420.10">
    <property type="entry name" value="Ribonuclease H-like superfamily/Ribonuclease H"/>
    <property type="match status" value="1"/>
</dbReference>
<feature type="chain" id="PRO_5026686671" evidence="6">
    <location>
        <begin position="16"/>
        <end position="978"/>
    </location>
</feature>
<dbReference type="PROSITE" id="PS50994">
    <property type="entry name" value="INTEGRASE"/>
    <property type="match status" value="1"/>
</dbReference>
<feature type="region of interest" description="Disordered" evidence="5">
    <location>
        <begin position="101"/>
        <end position="130"/>
    </location>
</feature>
<accession>A0A6L2KAH7</accession>
<dbReference type="PANTHER" id="PTHR37984:SF5">
    <property type="entry name" value="PROTEIN NYNRIN-LIKE"/>
    <property type="match status" value="1"/>
</dbReference>
<dbReference type="InterPro" id="IPR021109">
    <property type="entry name" value="Peptidase_aspartic_dom_sf"/>
</dbReference>
<dbReference type="GO" id="GO:0015074">
    <property type="term" value="P:DNA integration"/>
    <property type="evidence" value="ECO:0007669"/>
    <property type="project" value="InterPro"/>
</dbReference>
<sequence length="978" mass="112186">MIKLLLFSFSLKGEAQTWLDKEPPRSILTWEDLVSKFINQFFPPSKTAYLRNEIINFLQKPNETFNEAWEHFKDLLRQCTHHGFSELHHLDTFYNALNPNDQDALDSAEPEATKDTELPSTKDIQPPLVQVPKKDEEPAVKPSVVIPKPKDNLPYLSRLVKEKLREKDDILAAKFMEIFRDLHFELSFADALIHMPKFTPMFKKLLNNKDKLIELTKTPLNENCSAVVLKKLPEKLGDPGRFLIPILPTLNDTKMVLELADRTIYKPTGVVENVYVKVGKFYFHADFVVLDFIADPRVPLILGRPFLSTAHALIDVYEGVIILRHDGQSLMHKCVASGNPTPYYKPIVSNSSPSLTPFGESDFILEEIENYLNNDSIESEDCDFDMEGDLLILEALLNSDPSPPLPNQKDYFSEVHKHLKVIEPKENDKSLNDEPPEVELKELSPHLEYAFLGDNKKWPVIIAKDLSVDEKSALLKILLEEDYTPKVQSQRRVNPKIHDVIKKKVEKLLDAGLIYPISDIPWVSPIHCVPKKEGMIVITNDENELVPTRLITGWRRCMMAIFHDMIEQTMEVFMDDFSVFGNSFSTCLTNLEKMLKRCEDTNLALNWEKSHFMVKEGIVLGHKISKKGIEVDKAKIEVISMLPHPTTVKGIRSFLGHAGFYRRFIKDILTACHSGPTGGHYGANYTAKKVFDSGFYWPTIYKDAFELVKNCDSCQRQGKISQKDEMPQNAIQVCEIFDVWGIDFMRPFPNSKGNKYILVAIDYLSKWVEAKALPTNDARLVVKFLKSLFCQFGTPKAIISDRDKRSGGGYQLRTTFKTPIGCTPYRLVYGKSYHLPLELEHKAYWALKHANFNQKTAGDHRKLQLNELHELRDQAYKNSLIYKEWTKKLHDSKIKNRIFNAGDQVLLFNSRLKIFSGKLKSRWSSPFTITEVYPYGTAKLSHADGSNFKVNCHHLKHYYGGDVPPMEILDFQTFPKDQ</sequence>
<dbReference type="Gene3D" id="3.10.10.10">
    <property type="entry name" value="HIV Type 1 Reverse Transcriptase, subunit A, domain 1"/>
    <property type="match status" value="1"/>
</dbReference>
<dbReference type="CDD" id="cd00303">
    <property type="entry name" value="retropepsin_like"/>
    <property type="match status" value="1"/>
</dbReference>
<gene>
    <name evidence="8" type="ORF">Tci_018416</name>
</gene>
<keyword evidence="1" id="KW-0808">Transferase</keyword>
<dbReference type="InterPro" id="IPR041588">
    <property type="entry name" value="Integrase_H2C2"/>
</dbReference>
<evidence type="ECO:0000256" key="2">
    <source>
        <dbReference type="ARBA" id="ARBA00022695"/>
    </source>
</evidence>
<dbReference type="Pfam" id="PF03732">
    <property type="entry name" value="Retrotrans_gag"/>
    <property type="match status" value="1"/>
</dbReference>
<feature type="signal peptide" evidence="6">
    <location>
        <begin position="1"/>
        <end position="15"/>
    </location>
</feature>
<dbReference type="InterPro" id="IPR043128">
    <property type="entry name" value="Rev_trsase/Diguanyl_cyclase"/>
</dbReference>
<dbReference type="PANTHER" id="PTHR37984">
    <property type="entry name" value="PROTEIN CBG26694"/>
    <property type="match status" value="1"/>
</dbReference>
<evidence type="ECO:0000256" key="4">
    <source>
        <dbReference type="ARBA" id="ARBA00022759"/>
    </source>
</evidence>
<dbReference type="AlphaFoldDB" id="A0A6L2KAH7"/>
<dbReference type="InterPro" id="IPR050951">
    <property type="entry name" value="Retrovirus_Pol_polyprotein"/>
</dbReference>
<dbReference type="GO" id="GO:0003964">
    <property type="term" value="F:RNA-directed DNA polymerase activity"/>
    <property type="evidence" value="ECO:0007669"/>
    <property type="project" value="UniProtKB-KW"/>
</dbReference>
<protein>
    <submittedName>
        <fullName evidence="8">Reverse transcriptase domain-containing protein</fullName>
    </submittedName>
</protein>
<dbReference type="GO" id="GO:0004519">
    <property type="term" value="F:endonuclease activity"/>
    <property type="evidence" value="ECO:0007669"/>
    <property type="project" value="UniProtKB-KW"/>
</dbReference>
<dbReference type="InterPro" id="IPR001584">
    <property type="entry name" value="Integrase_cat-core"/>
</dbReference>
<dbReference type="InterPro" id="IPR005162">
    <property type="entry name" value="Retrotrans_gag_dom"/>
</dbReference>
<evidence type="ECO:0000259" key="7">
    <source>
        <dbReference type="PROSITE" id="PS50994"/>
    </source>
</evidence>
<evidence type="ECO:0000256" key="6">
    <source>
        <dbReference type="SAM" id="SignalP"/>
    </source>
</evidence>
<keyword evidence="4" id="KW-0255">Endonuclease</keyword>
<dbReference type="GO" id="GO:0003676">
    <property type="term" value="F:nucleic acid binding"/>
    <property type="evidence" value="ECO:0007669"/>
    <property type="project" value="InterPro"/>
</dbReference>
<dbReference type="Gene3D" id="1.10.340.70">
    <property type="match status" value="1"/>
</dbReference>
<keyword evidence="4" id="KW-0378">Hydrolase</keyword>
<reference evidence="8" key="1">
    <citation type="journal article" date="2019" name="Sci. Rep.">
        <title>Draft genome of Tanacetum cinerariifolium, the natural source of mosquito coil.</title>
        <authorList>
            <person name="Yamashiro T."/>
            <person name="Shiraishi A."/>
            <person name="Satake H."/>
            <person name="Nakayama K."/>
        </authorList>
    </citation>
    <scope>NUCLEOTIDE SEQUENCE</scope>
</reference>
<dbReference type="EMBL" id="BKCJ010002125">
    <property type="protein sequence ID" value="GEU46438.1"/>
    <property type="molecule type" value="Genomic_DNA"/>
</dbReference>
<dbReference type="Pfam" id="PF17921">
    <property type="entry name" value="Integrase_H2C2"/>
    <property type="match status" value="1"/>
</dbReference>
<dbReference type="InterPro" id="IPR036397">
    <property type="entry name" value="RNaseH_sf"/>
</dbReference>
<organism evidence="8">
    <name type="scientific">Tanacetum cinerariifolium</name>
    <name type="common">Dalmatian daisy</name>
    <name type="synonym">Chrysanthemum cinerariifolium</name>
    <dbReference type="NCBI Taxonomy" id="118510"/>
    <lineage>
        <taxon>Eukaryota</taxon>
        <taxon>Viridiplantae</taxon>
        <taxon>Streptophyta</taxon>
        <taxon>Embryophyta</taxon>
        <taxon>Tracheophyta</taxon>
        <taxon>Spermatophyta</taxon>
        <taxon>Magnoliopsida</taxon>
        <taxon>eudicotyledons</taxon>
        <taxon>Gunneridae</taxon>
        <taxon>Pentapetalae</taxon>
        <taxon>asterids</taxon>
        <taxon>campanulids</taxon>
        <taxon>Asterales</taxon>
        <taxon>Asteraceae</taxon>
        <taxon>Asteroideae</taxon>
        <taxon>Anthemideae</taxon>
        <taxon>Anthemidinae</taxon>
        <taxon>Tanacetum</taxon>
    </lineage>
</organism>
<evidence type="ECO:0000313" key="8">
    <source>
        <dbReference type="EMBL" id="GEU46438.1"/>
    </source>
</evidence>
<dbReference type="SUPFAM" id="SSF53098">
    <property type="entry name" value="Ribonuclease H-like"/>
    <property type="match status" value="1"/>
</dbReference>